<accession>A0A9I9CPF7</accession>
<sequence length="336" mass="37110">MANTYLVGIVFDKIPERTLVWSANRDDEAQAGSNISLTSTGGFVLIHKNGTEVSIYNGKDICSASMSDNGNFMLFDSSSSIPTWQSFGHPTDNLLAGTEWFASFLKVLHIGHQLYSSTNITTNDYSTGRYGLDVANGGNVLLTAFRNGDPAYNYKGTSENTTAIVFNQTTALLYVVNATEITYPMTTKLSVSVEDYYRRAFLDDQGNLRQLYRIKNGGDDEWITAWKLIEKPCLVSNICGAFGICTNGNDITICECLEGFGNSDFPFPLVSDVSMVGPTMDKSKCEEAVRKDCFAQQPFGVMLLEIIFCGREEETQGDDGIILVDWVVSFLRAERD</sequence>
<dbReference type="InterPro" id="IPR036426">
    <property type="entry name" value="Bulb-type_lectin_dom_sf"/>
</dbReference>
<dbReference type="InterPro" id="IPR001480">
    <property type="entry name" value="Bulb-type_lectin_dom"/>
</dbReference>
<keyword evidence="3" id="KW-0325">Glycoprotein</keyword>
<dbReference type="Gramene" id="MELO3C006537.2.1">
    <property type="protein sequence ID" value="MELO3C006537.2.1"/>
    <property type="gene ID" value="MELO3C006537.2"/>
</dbReference>
<proteinExistence type="predicted"/>
<evidence type="ECO:0000256" key="3">
    <source>
        <dbReference type="ARBA" id="ARBA00023180"/>
    </source>
</evidence>
<dbReference type="PANTHER" id="PTHR47976:SF62">
    <property type="entry name" value="RECEPTOR-LIKE SERINE_THREONINE-PROTEIN KINASE"/>
    <property type="match status" value="1"/>
</dbReference>
<evidence type="ECO:0000256" key="1">
    <source>
        <dbReference type="ARBA" id="ARBA00022729"/>
    </source>
</evidence>
<dbReference type="CDD" id="cd00053">
    <property type="entry name" value="EGF"/>
    <property type="match status" value="1"/>
</dbReference>
<evidence type="ECO:0000259" key="4">
    <source>
        <dbReference type="PROSITE" id="PS50927"/>
    </source>
</evidence>
<dbReference type="PROSITE" id="PS50927">
    <property type="entry name" value="BULB_LECTIN"/>
    <property type="match status" value="1"/>
</dbReference>
<dbReference type="Pfam" id="PF01453">
    <property type="entry name" value="B_lectin"/>
    <property type="match status" value="1"/>
</dbReference>
<dbReference type="Gene3D" id="2.90.10.30">
    <property type="match status" value="1"/>
</dbReference>
<dbReference type="AlphaFoldDB" id="A0A9I9CPF7"/>
<organism evidence="5">
    <name type="scientific">Cucumis melo</name>
    <name type="common">Muskmelon</name>
    <dbReference type="NCBI Taxonomy" id="3656"/>
    <lineage>
        <taxon>Eukaryota</taxon>
        <taxon>Viridiplantae</taxon>
        <taxon>Streptophyta</taxon>
        <taxon>Embryophyta</taxon>
        <taxon>Tracheophyta</taxon>
        <taxon>Spermatophyta</taxon>
        <taxon>Magnoliopsida</taxon>
        <taxon>eudicotyledons</taxon>
        <taxon>Gunneridae</taxon>
        <taxon>Pentapetalae</taxon>
        <taxon>rosids</taxon>
        <taxon>fabids</taxon>
        <taxon>Cucurbitales</taxon>
        <taxon>Cucurbitaceae</taxon>
        <taxon>Benincaseae</taxon>
        <taxon>Cucumis</taxon>
    </lineage>
</organism>
<reference evidence="5" key="1">
    <citation type="submission" date="2023-03" db="UniProtKB">
        <authorList>
            <consortium name="EnsemblPlants"/>
        </authorList>
    </citation>
    <scope>IDENTIFICATION</scope>
</reference>
<dbReference type="GO" id="GO:0048544">
    <property type="term" value="P:recognition of pollen"/>
    <property type="evidence" value="ECO:0007669"/>
    <property type="project" value="InterPro"/>
</dbReference>
<dbReference type="PANTHER" id="PTHR47976">
    <property type="entry name" value="G-TYPE LECTIN S-RECEPTOR-LIKE SERINE/THREONINE-PROTEIN KINASE SD2-5"/>
    <property type="match status" value="1"/>
</dbReference>
<feature type="domain" description="Bulb-type lectin" evidence="4">
    <location>
        <begin position="1"/>
        <end position="87"/>
    </location>
</feature>
<name>A0A9I9CPF7_CUCME</name>
<dbReference type="Pfam" id="PF00954">
    <property type="entry name" value="S_locus_glycop"/>
    <property type="match status" value="1"/>
</dbReference>
<dbReference type="InterPro" id="IPR000858">
    <property type="entry name" value="S_locus_glycoprot_dom"/>
</dbReference>
<keyword evidence="1" id="KW-0732">Signal</keyword>
<dbReference type="EnsemblPlants" id="MELO3C006537.2.1">
    <property type="protein sequence ID" value="MELO3C006537.2.1"/>
    <property type="gene ID" value="MELO3C006537.2"/>
</dbReference>
<dbReference type="SUPFAM" id="SSF51110">
    <property type="entry name" value="alpha-D-mannose-specific plant lectins"/>
    <property type="match status" value="1"/>
</dbReference>
<keyword evidence="2" id="KW-1015">Disulfide bond</keyword>
<evidence type="ECO:0000256" key="2">
    <source>
        <dbReference type="ARBA" id="ARBA00023157"/>
    </source>
</evidence>
<dbReference type="InterPro" id="IPR051343">
    <property type="entry name" value="G-type_lectin_kinases/EP1-like"/>
</dbReference>
<protein>
    <recommendedName>
        <fullName evidence="4">Bulb-type lectin domain-containing protein</fullName>
    </recommendedName>
</protein>
<evidence type="ECO:0000313" key="5">
    <source>
        <dbReference type="EnsemblPlants" id="MELO3C006537.2.1"/>
    </source>
</evidence>